<dbReference type="EMBL" id="JARKIE010000256">
    <property type="protein sequence ID" value="KAJ7660645.1"/>
    <property type="molecule type" value="Genomic_DNA"/>
</dbReference>
<accession>A0AAD7CSG8</accession>
<sequence length="139" mass="14340">MTGCSGRYGSHAQASGRPRRMGRAMLCAARKESSAEAAPGASLTCSKAPVCMRVSSSTTCASGGRFMTAMARRVSGGTSNVGETESSRASISVDSAGLRKIARPPACEERGDSAAGRRLEPSGHSDPPALAQTRLDQHK</sequence>
<feature type="compositionally biased region" description="Basic and acidic residues" evidence="1">
    <location>
        <begin position="106"/>
        <end position="123"/>
    </location>
</feature>
<dbReference type="AlphaFoldDB" id="A0AAD7CSG8"/>
<protein>
    <submittedName>
        <fullName evidence="2">Uncharacterized protein</fullName>
    </submittedName>
</protein>
<evidence type="ECO:0000256" key="1">
    <source>
        <dbReference type="SAM" id="MobiDB-lite"/>
    </source>
</evidence>
<feature type="compositionally biased region" description="Polar residues" evidence="1">
    <location>
        <begin position="76"/>
        <end position="93"/>
    </location>
</feature>
<evidence type="ECO:0000313" key="3">
    <source>
        <dbReference type="Proteomes" id="UP001221757"/>
    </source>
</evidence>
<evidence type="ECO:0000313" key="2">
    <source>
        <dbReference type="EMBL" id="KAJ7660645.1"/>
    </source>
</evidence>
<dbReference type="Proteomes" id="UP001221757">
    <property type="component" value="Unassembled WGS sequence"/>
</dbReference>
<comment type="caution">
    <text evidence="2">The sequence shown here is derived from an EMBL/GenBank/DDBJ whole genome shotgun (WGS) entry which is preliminary data.</text>
</comment>
<proteinExistence type="predicted"/>
<name>A0AAD7CSG8_MYCRO</name>
<organism evidence="2 3">
    <name type="scientific">Mycena rosella</name>
    <name type="common">Pink bonnet</name>
    <name type="synonym">Agaricus rosellus</name>
    <dbReference type="NCBI Taxonomy" id="1033263"/>
    <lineage>
        <taxon>Eukaryota</taxon>
        <taxon>Fungi</taxon>
        <taxon>Dikarya</taxon>
        <taxon>Basidiomycota</taxon>
        <taxon>Agaricomycotina</taxon>
        <taxon>Agaricomycetes</taxon>
        <taxon>Agaricomycetidae</taxon>
        <taxon>Agaricales</taxon>
        <taxon>Marasmiineae</taxon>
        <taxon>Mycenaceae</taxon>
        <taxon>Mycena</taxon>
    </lineage>
</organism>
<reference evidence="2" key="1">
    <citation type="submission" date="2023-03" db="EMBL/GenBank/DDBJ databases">
        <title>Massive genome expansion in bonnet fungi (Mycena s.s.) driven by repeated elements and novel gene families across ecological guilds.</title>
        <authorList>
            <consortium name="Lawrence Berkeley National Laboratory"/>
            <person name="Harder C.B."/>
            <person name="Miyauchi S."/>
            <person name="Viragh M."/>
            <person name="Kuo A."/>
            <person name="Thoen E."/>
            <person name="Andreopoulos B."/>
            <person name="Lu D."/>
            <person name="Skrede I."/>
            <person name="Drula E."/>
            <person name="Henrissat B."/>
            <person name="Morin E."/>
            <person name="Kohler A."/>
            <person name="Barry K."/>
            <person name="LaButti K."/>
            <person name="Morin E."/>
            <person name="Salamov A."/>
            <person name="Lipzen A."/>
            <person name="Mereny Z."/>
            <person name="Hegedus B."/>
            <person name="Baldrian P."/>
            <person name="Stursova M."/>
            <person name="Weitz H."/>
            <person name="Taylor A."/>
            <person name="Grigoriev I.V."/>
            <person name="Nagy L.G."/>
            <person name="Martin F."/>
            <person name="Kauserud H."/>
        </authorList>
    </citation>
    <scope>NUCLEOTIDE SEQUENCE</scope>
    <source>
        <strain evidence="2">CBHHK067</strain>
    </source>
</reference>
<gene>
    <name evidence="2" type="ORF">B0H17DRAFT_1094926</name>
</gene>
<keyword evidence="3" id="KW-1185">Reference proteome</keyword>
<feature type="non-terminal residue" evidence="2">
    <location>
        <position position="1"/>
    </location>
</feature>
<feature type="region of interest" description="Disordered" evidence="1">
    <location>
        <begin position="74"/>
        <end position="139"/>
    </location>
</feature>